<dbReference type="Pfam" id="PF00126">
    <property type="entry name" value="HTH_1"/>
    <property type="match status" value="1"/>
</dbReference>
<evidence type="ECO:0000313" key="6">
    <source>
        <dbReference type="EMBL" id="RED43353.1"/>
    </source>
</evidence>
<dbReference type="EMBL" id="QRDW01000024">
    <property type="protein sequence ID" value="RED43353.1"/>
    <property type="molecule type" value="Genomic_DNA"/>
</dbReference>
<proteinExistence type="inferred from homology"/>
<dbReference type="Pfam" id="PF03466">
    <property type="entry name" value="LysR_substrate"/>
    <property type="match status" value="1"/>
</dbReference>
<evidence type="ECO:0000313" key="7">
    <source>
        <dbReference type="Proteomes" id="UP000256845"/>
    </source>
</evidence>
<keyword evidence="3" id="KW-0238">DNA-binding</keyword>
<dbReference type="InterPro" id="IPR005119">
    <property type="entry name" value="LysR_subst-bd"/>
</dbReference>
<sequence length="316" mass="35485">MDSYEPSSRKSPAHLQLELLSFERLRLFVIAARASSFSEVARLCGKTQSTISSAINNMEIDIGAPLFDRNRKGIRLSTTGQALYPAALDILKRLKHFERRALILRDGSPDNLTIHMDAYFPYMELVKAISSIEKQYPDAEIAVRIAAPFTAFRHWSEHVEDLILTCRSLATACIGDVRSIPINKVKFQPVVSCGHPLAGQDRVGKEDLEQHRQIIFDNGRIARPQGASSRRIIAGGLHYQKNLIKRGVGWGYMPIHFVEESVQEGSLVPLQLVDQDYYPELTFRLAWHALEPLTGIKRGLVETLSHQSKVTAGQDE</sequence>
<dbReference type="Gene3D" id="3.40.190.290">
    <property type="match status" value="1"/>
</dbReference>
<dbReference type="SUPFAM" id="SSF53850">
    <property type="entry name" value="Periplasmic binding protein-like II"/>
    <property type="match status" value="1"/>
</dbReference>
<keyword evidence="2" id="KW-0805">Transcription regulation</keyword>
<keyword evidence="4" id="KW-0804">Transcription</keyword>
<dbReference type="RefSeq" id="WP_115939676.1">
    <property type="nucleotide sequence ID" value="NZ_QRDW01000024.1"/>
</dbReference>
<dbReference type="PANTHER" id="PTHR30126">
    <property type="entry name" value="HTH-TYPE TRANSCRIPTIONAL REGULATOR"/>
    <property type="match status" value="1"/>
</dbReference>
<dbReference type="InterPro" id="IPR036390">
    <property type="entry name" value="WH_DNA-bd_sf"/>
</dbReference>
<dbReference type="Proteomes" id="UP000256845">
    <property type="component" value="Unassembled WGS sequence"/>
</dbReference>
<dbReference type="PANTHER" id="PTHR30126:SF91">
    <property type="entry name" value="LYSR FAMILY TRANSCRIPTIONAL REGULATOR"/>
    <property type="match status" value="1"/>
</dbReference>
<organism evidence="6 7">
    <name type="scientific">Aestuariispira insulae</name>
    <dbReference type="NCBI Taxonomy" id="1461337"/>
    <lineage>
        <taxon>Bacteria</taxon>
        <taxon>Pseudomonadati</taxon>
        <taxon>Pseudomonadota</taxon>
        <taxon>Alphaproteobacteria</taxon>
        <taxon>Rhodospirillales</taxon>
        <taxon>Kiloniellaceae</taxon>
        <taxon>Aestuariispira</taxon>
    </lineage>
</organism>
<comment type="caution">
    <text evidence="6">The sequence shown here is derived from an EMBL/GenBank/DDBJ whole genome shotgun (WGS) entry which is preliminary data.</text>
</comment>
<dbReference type="InterPro" id="IPR036388">
    <property type="entry name" value="WH-like_DNA-bd_sf"/>
</dbReference>
<evidence type="ECO:0000256" key="4">
    <source>
        <dbReference type="ARBA" id="ARBA00023163"/>
    </source>
</evidence>
<evidence type="ECO:0000256" key="3">
    <source>
        <dbReference type="ARBA" id="ARBA00023125"/>
    </source>
</evidence>
<dbReference type="InterPro" id="IPR000847">
    <property type="entry name" value="LysR_HTH_N"/>
</dbReference>
<accession>A0A3D9H1G9</accession>
<dbReference type="SUPFAM" id="SSF46785">
    <property type="entry name" value="Winged helix' DNA-binding domain"/>
    <property type="match status" value="1"/>
</dbReference>
<dbReference type="Gene3D" id="1.10.10.10">
    <property type="entry name" value="Winged helix-like DNA-binding domain superfamily/Winged helix DNA-binding domain"/>
    <property type="match status" value="1"/>
</dbReference>
<name>A0A3D9H1G9_9PROT</name>
<reference evidence="6 7" key="1">
    <citation type="submission" date="2018-07" db="EMBL/GenBank/DDBJ databases">
        <title>Genomic Encyclopedia of Type Strains, Phase III (KMG-III): the genomes of soil and plant-associated and newly described type strains.</title>
        <authorList>
            <person name="Whitman W."/>
        </authorList>
    </citation>
    <scope>NUCLEOTIDE SEQUENCE [LARGE SCALE GENOMIC DNA]</scope>
    <source>
        <strain evidence="6 7">CECT 8488</strain>
    </source>
</reference>
<evidence type="ECO:0000256" key="2">
    <source>
        <dbReference type="ARBA" id="ARBA00023015"/>
    </source>
</evidence>
<feature type="domain" description="HTH lysR-type" evidence="5">
    <location>
        <begin position="20"/>
        <end position="77"/>
    </location>
</feature>
<dbReference type="OrthoDB" id="196624at2"/>
<dbReference type="CDD" id="cd05466">
    <property type="entry name" value="PBP2_LTTR_substrate"/>
    <property type="match status" value="1"/>
</dbReference>
<dbReference type="GO" id="GO:0003700">
    <property type="term" value="F:DNA-binding transcription factor activity"/>
    <property type="evidence" value="ECO:0007669"/>
    <property type="project" value="InterPro"/>
</dbReference>
<comment type="similarity">
    <text evidence="1">Belongs to the LysR transcriptional regulatory family.</text>
</comment>
<protein>
    <submittedName>
        <fullName evidence="6">LysR family transcriptional regulator</fullName>
    </submittedName>
</protein>
<keyword evidence="7" id="KW-1185">Reference proteome</keyword>
<gene>
    <name evidence="6" type="ORF">DFP90_12411</name>
</gene>
<dbReference type="AlphaFoldDB" id="A0A3D9H1G9"/>
<dbReference type="PROSITE" id="PS50931">
    <property type="entry name" value="HTH_LYSR"/>
    <property type="match status" value="1"/>
</dbReference>
<dbReference type="GO" id="GO:0000976">
    <property type="term" value="F:transcription cis-regulatory region binding"/>
    <property type="evidence" value="ECO:0007669"/>
    <property type="project" value="TreeGrafter"/>
</dbReference>
<evidence type="ECO:0000256" key="1">
    <source>
        <dbReference type="ARBA" id="ARBA00009437"/>
    </source>
</evidence>
<evidence type="ECO:0000259" key="5">
    <source>
        <dbReference type="PROSITE" id="PS50931"/>
    </source>
</evidence>